<dbReference type="OrthoDB" id="527344at2759"/>
<dbReference type="GO" id="GO:0005739">
    <property type="term" value="C:mitochondrion"/>
    <property type="evidence" value="ECO:0007669"/>
    <property type="project" value="TreeGrafter"/>
</dbReference>
<dbReference type="Gene3D" id="3.60.15.10">
    <property type="entry name" value="Ribonuclease Z/Hydroxyacylglutathione hydrolase-like"/>
    <property type="match status" value="1"/>
</dbReference>
<dbReference type="RefSeq" id="XP_004361917.1">
    <property type="nucleotide sequence ID" value="XM_004361860.1"/>
</dbReference>
<dbReference type="SUPFAM" id="SSF56281">
    <property type="entry name" value="Metallo-hydrolase/oxidoreductase"/>
    <property type="match status" value="1"/>
</dbReference>
<evidence type="ECO:0000256" key="8">
    <source>
        <dbReference type="ARBA" id="ARBA00022759"/>
    </source>
</evidence>
<dbReference type="STRING" id="1054147.F4PKE2"/>
<keyword evidence="8" id="KW-0255">Endonuclease</keyword>
<evidence type="ECO:0000256" key="9">
    <source>
        <dbReference type="ARBA" id="ARBA00022801"/>
    </source>
</evidence>
<dbReference type="EMBL" id="GL883007">
    <property type="protein sequence ID" value="EGG24066.1"/>
    <property type="molecule type" value="Genomic_DNA"/>
</dbReference>
<keyword evidence="6" id="KW-0540">Nuclease</keyword>
<proteinExistence type="inferred from homology"/>
<evidence type="ECO:0000256" key="5">
    <source>
        <dbReference type="ARBA" id="ARBA00022694"/>
    </source>
</evidence>
<comment type="cofactor">
    <cofactor evidence="2">
        <name>Zn(2+)</name>
        <dbReference type="ChEBI" id="CHEBI:29105"/>
    </cofactor>
</comment>
<name>F4PKE2_CACFS</name>
<dbReference type="GeneID" id="14876038"/>
<reference evidence="12" key="1">
    <citation type="journal article" date="2011" name="Genome Res.">
        <title>Phylogeny-wide analysis of social amoeba genomes highlights ancient origins for complex intercellular communication.</title>
        <authorList>
            <person name="Heidel A.J."/>
            <person name="Lawal H.M."/>
            <person name="Felder M."/>
            <person name="Schilde C."/>
            <person name="Helps N.R."/>
            <person name="Tunggal B."/>
            <person name="Rivero F."/>
            <person name="John U."/>
            <person name="Schleicher M."/>
            <person name="Eichinger L."/>
            <person name="Platzer M."/>
            <person name="Noegel A.A."/>
            <person name="Schaap P."/>
            <person name="Gloeckner G."/>
        </authorList>
    </citation>
    <scope>NUCLEOTIDE SEQUENCE [LARGE SCALE GENOMIC DNA]</scope>
    <source>
        <strain evidence="12">SH3</strain>
    </source>
</reference>
<dbReference type="InterPro" id="IPR047151">
    <property type="entry name" value="RNZ2-like"/>
</dbReference>
<evidence type="ECO:0000256" key="4">
    <source>
        <dbReference type="ARBA" id="ARBA00012477"/>
    </source>
</evidence>
<keyword evidence="5" id="KW-0819">tRNA processing</keyword>
<evidence type="ECO:0000313" key="12">
    <source>
        <dbReference type="Proteomes" id="UP000007797"/>
    </source>
</evidence>
<keyword evidence="12" id="KW-1185">Reference proteome</keyword>
<evidence type="ECO:0000256" key="7">
    <source>
        <dbReference type="ARBA" id="ARBA00022723"/>
    </source>
</evidence>
<dbReference type="GO" id="GO:1990180">
    <property type="term" value="P:mitochondrial tRNA 3'-end processing"/>
    <property type="evidence" value="ECO:0007669"/>
    <property type="project" value="TreeGrafter"/>
</dbReference>
<dbReference type="GO" id="GO:0046872">
    <property type="term" value="F:metal ion binding"/>
    <property type="evidence" value="ECO:0007669"/>
    <property type="project" value="UniProtKB-KW"/>
</dbReference>
<keyword evidence="9" id="KW-0378">Hydrolase</keyword>
<sequence>MLKVLSLKCFSGDTRPCEQFINAGRDSDLMIHEATFEDDKVEDSIEKKHSTIGEALTS</sequence>
<dbReference type="InterPro" id="IPR036866">
    <property type="entry name" value="RibonucZ/Hydroxyglut_hydro"/>
</dbReference>
<organism evidence="11 12">
    <name type="scientific">Cavenderia fasciculata</name>
    <name type="common">Slime mold</name>
    <name type="synonym">Dictyostelium fasciculatum</name>
    <dbReference type="NCBI Taxonomy" id="261658"/>
    <lineage>
        <taxon>Eukaryota</taxon>
        <taxon>Amoebozoa</taxon>
        <taxon>Evosea</taxon>
        <taxon>Eumycetozoa</taxon>
        <taxon>Dictyostelia</taxon>
        <taxon>Acytosteliales</taxon>
        <taxon>Cavenderiaceae</taxon>
        <taxon>Cavenderia</taxon>
    </lineage>
</organism>
<keyword evidence="10" id="KW-0862">Zinc</keyword>
<evidence type="ECO:0000256" key="3">
    <source>
        <dbReference type="ARBA" id="ARBA00007823"/>
    </source>
</evidence>
<evidence type="ECO:0000313" key="11">
    <source>
        <dbReference type="EMBL" id="EGG24066.1"/>
    </source>
</evidence>
<comment type="catalytic activity">
    <reaction evidence="1">
        <text>Endonucleolytic cleavage of RNA, removing extra 3' nucleotides from tRNA precursor, generating 3' termini of tRNAs. A 3'-hydroxy group is left at the tRNA terminus and a 5'-phosphoryl group is left at the trailer molecule.</text>
        <dbReference type="EC" id="3.1.26.11"/>
    </reaction>
</comment>
<keyword evidence="7" id="KW-0479">Metal-binding</keyword>
<dbReference type="EC" id="3.1.26.11" evidence="4"/>
<dbReference type="AlphaFoldDB" id="F4PKE2"/>
<dbReference type="GO" id="GO:0042781">
    <property type="term" value="F:3'-tRNA processing endoribonuclease activity"/>
    <property type="evidence" value="ECO:0007669"/>
    <property type="project" value="UniProtKB-EC"/>
</dbReference>
<evidence type="ECO:0000256" key="10">
    <source>
        <dbReference type="ARBA" id="ARBA00022833"/>
    </source>
</evidence>
<evidence type="ECO:0000256" key="1">
    <source>
        <dbReference type="ARBA" id="ARBA00000402"/>
    </source>
</evidence>
<accession>F4PKE2</accession>
<protein>
    <recommendedName>
        <fullName evidence="4">ribonuclease Z</fullName>
        <ecNumber evidence="4">3.1.26.11</ecNumber>
    </recommendedName>
</protein>
<dbReference type="PANTHER" id="PTHR12553">
    <property type="entry name" value="ZINC PHOSPHODIESTERASE ELAC PROTEIN 2"/>
    <property type="match status" value="1"/>
</dbReference>
<comment type="similarity">
    <text evidence="3">Belongs to the RNase Z family.</text>
</comment>
<gene>
    <name evidence="11" type="ORF">DFA_06204</name>
</gene>
<dbReference type="KEGG" id="dfa:DFA_06204"/>
<evidence type="ECO:0000256" key="6">
    <source>
        <dbReference type="ARBA" id="ARBA00022722"/>
    </source>
</evidence>
<evidence type="ECO:0000256" key="2">
    <source>
        <dbReference type="ARBA" id="ARBA00001947"/>
    </source>
</evidence>
<dbReference type="PANTHER" id="PTHR12553:SF49">
    <property type="entry name" value="ZINC PHOSPHODIESTERASE ELAC PROTEIN 2"/>
    <property type="match status" value="1"/>
</dbReference>
<dbReference type="Proteomes" id="UP000007797">
    <property type="component" value="Unassembled WGS sequence"/>
</dbReference>